<dbReference type="EMBL" id="BSOJ01000030">
    <property type="protein sequence ID" value="GLR27328.1"/>
    <property type="molecule type" value="Genomic_DNA"/>
</dbReference>
<name>A0ABQ5YWN5_9BURK</name>
<protein>
    <submittedName>
        <fullName evidence="1">Uncharacterized protein</fullName>
    </submittedName>
</protein>
<dbReference type="Proteomes" id="UP001156664">
    <property type="component" value="Unassembled WGS sequence"/>
</dbReference>
<comment type="caution">
    <text evidence="1">The sequence shown here is derived from an EMBL/GenBank/DDBJ whole genome shotgun (WGS) entry which is preliminary data.</text>
</comment>
<keyword evidence="2" id="KW-1185">Reference proteome</keyword>
<evidence type="ECO:0000313" key="2">
    <source>
        <dbReference type="Proteomes" id="UP001156664"/>
    </source>
</evidence>
<accession>A0ABQ5YWN5</accession>
<dbReference type="RefSeq" id="WP_284282078.1">
    <property type="nucleotide sequence ID" value="NZ_BSOJ01000030.1"/>
</dbReference>
<organism evidence="1 2">
    <name type="scientific">Limnobacter litoralis</name>
    <dbReference type="NCBI Taxonomy" id="481366"/>
    <lineage>
        <taxon>Bacteria</taxon>
        <taxon>Pseudomonadati</taxon>
        <taxon>Pseudomonadota</taxon>
        <taxon>Betaproteobacteria</taxon>
        <taxon>Burkholderiales</taxon>
        <taxon>Burkholderiaceae</taxon>
        <taxon>Limnobacter</taxon>
    </lineage>
</organism>
<sequence>MPTPSSIQANHFAESLVALQSEYNRSAAHTPQTQDSLPPIPSNRADWEQFRKGPALLAYQQDMLNLTAQARQFLLIHAQPGKGRQRALDGLQVFEKGKIKAAGPHLKPITFGLIRTNLRHLCTLLKSDHIPIEERSSIAAEVFGSLGVCGEGEALNIQNAIEALQSRGQGLASKILLAKNQLIDQHLLALVQHESKGFSNAKVMEIHHVQGLKNAVADTWGLVAREDANIAAYFQDGVSPVAHALLAKTVTPQSIATLIANNLHETLRMNLPSPTGQWLPYSDKSIDTLATVLQAECGTSLNLHDIIETSEDFGQFKLKSPAAIQSAVISAMGELKLNLTSSVSEQRPTEPLQKTIESLSHLKNRQAFNQRHAGDNRFHPDKYAASLTFQLAPTPLTDDEKRKRKRLDTLT</sequence>
<gene>
    <name evidence="1" type="ORF">GCM10007875_24190</name>
</gene>
<proteinExistence type="predicted"/>
<reference evidence="2" key="1">
    <citation type="journal article" date="2019" name="Int. J. Syst. Evol. Microbiol.">
        <title>The Global Catalogue of Microorganisms (GCM) 10K type strain sequencing project: providing services to taxonomists for standard genome sequencing and annotation.</title>
        <authorList>
            <consortium name="The Broad Institute Genomics Platform"/>
            <consortium name="The Broad Institute Genome Sequencing Center for Infectious Disease"/>
            <person name="Wu L."/>
            <person name="Ma J."/>
        </authorList>
    </citation>
    <scope>NUCLEOTIDE SEQUENCE [LARGE SCALE GENOMIC DNA]</scope>
    <source>
        <strain evidence="2">NBRC 105857</strain>
    </source>
</reference>
<evidence type="ECO:0000313" key="1">
    <source>
        <dbReference type="EMBL" id="GLR27328.1"/>
    </source>
</evidence>